<dbReference type="GO" id="GO:0006508">
    <property type="term" value="P:proteolysis"/>
    <property type="evidence" value="ECO:0007669"/>
    <property type="project" value="InterPro"/>
</dbReference>
<evidence type="ECO:0000313" key="3">
    <source>
        <dbReference type="EMBL" id="CAB4536988.1"/>
    </source>
</evidence>
<evidence type="ECO:0000256" key="1">
    <source>
        <dbReference type="ARBA" id="ARBA00006096"/>
    </source>
</evidence>
<protein>
    <submittedName>
        <fullName evidence="4">Unannotated protein</fullName>
    </submittedName>
</protein>
<dbReference type="InterPro" id="IPR000667">
    <property type="entry name" value="Peptidase_S13"/>
</dbReference>
<dbReference type="EMBL" id="CAEZUQ010000016">
    <property type="protein sequence ID" value="CAB4602245.1"/>
    <property type="molecule type" value="Genomic_DNA"/>
</dbReference>
<evidence type="ECO:0000313" key="4">
    <source>
        <dbReference type="EMBL" id="CAB4602245.1"/>
    </source>
</evidence>
<dbReference type="GO" id="GO:0000270">
    <property type="term" value="P:peptidoglycan metabolic process"/>
    <property type="evidence" value="ECO:0007669"/>
    <property type="project" value="TreeGrafter"/>
</dbReference>
<evidence type="ECO:0000256" key="2">
    <source>
        <dbReference type="ARBA" id="ARBA00022801"/>
    </source>
</evidence>
<dbReference type="SUPFAM" id="SSF56601">
    <property type="entry name" value="beta-lactamase/transpeptidase-like"/>
    <property type="match status" value="1"/>
</dbReference>
<dbReference type="Gene3D" id="3.40.710.10">
    <property type="entry name" value="DD-peptidase/beta-lactamase superfamily"/>
    <property type="match status" value="2"/>
</dbReference>
<reference evidence="4" key="1">
    <citation type="submission" date="2020-05" db="EMBL/GenBank/DDBJ databases">
        <authorList>
            <person name="Chiriac C."/>
            <person name="Salcher M."/>
            <person name="Ghai R."/>
            <person name="Kavagutti S V."/>
        </authorList>
    </citation>
    <scope>NUCLEOTIDE SEQUENCE</scope>
</reference>
<dbReference type="AlphaFoldDB" id="A0A6J6GTJ6"/>
<dbReference type="GO" id="GO:0004185">
    <property type="term" value="F:serine-type carboxypeptidase activity"/>
    <property type="evidence" value="ECO:0007669"/>
    <property type="project" value="InterPro"/>
</dbReference>
<sequence length="375" mass="40760">MRKFLAIQLVIALSMITAIPANALNVPKSFEEFAKSSALADPGILVIDPISQTEIFESSADIPRAPASILKLISSVTAIRAFGQDRTFKTSISTTSDPQRFILLGEYDPWLTTSPSSAKKFQRALSTKLINAISSTGADPKAVTIEFNGLFTKDIENLQTFYGKNLNFKRTTKADVKNVSGLTPLAEVSSPPLNEIIEFTLLWSDNTLADRLARNAADELGFTRDSDGMNLAFQETLQQLGVYSKGLDVKDGSGLSHDDRVSARTIAELLWKIRNEPEFYPVYAGLPVAGESGTLKDRFKKSGKAAAGLVKAKTGWINTSVTLAGYVEVGDNEYVFAVIANKVTPTEKSRDLARKTIDKMLATVAKPAEVELEGQ</sequence>
<name>A0A6J6GTJ6_9ZZZZ</name>
<organism evidence="4">
    <name type="scientific">freshwater metagenome</name>
    <dbReference type="NCBI Taxonomy" id="449393"/>
    <lineage>
        <taxon>unclassified sequences</taxon>
        <taxon>metagenomes</taxon>
        <taxon>ecological metagenomes</taxon>
    </lineage>
</organism>
<dbReference type="PANTHER" id="PTHR30023">
    <property type="entry name" value="D-ALANYL-D-ALANINE CARBOXYPEPTIDASE"/>
    <property type="match status" value="1"/>
</dbReference>
<dbReference type="PANTHER" id="PTHR30023:SF0">
    <property type="entry name" value="PENICILLIN-SENSITIVE CARBOXYPEPTIDASE A"/>
    <property type="match status" value="1"/>
</dbReference>
<proteinExistence type="inferred from homology"/>
<keyword evidence="2" id="KW-0378">Hydrolase</keyword>
<dbReference type="EMBL" id="CAEZSJ010000047">
    <property type="protein sequence ID" value="CAB4536988.1"/>
    <property type="molecule type" value="Genomic_DNA"/>
</dbReference>
<gene>
    <name evidence="3" type="ORF">UFOPK1425_00365</name>
    <name evidence="4" type="ORF">UFOPK1842_00242</name>
</gene>
<accession>A0A6J6GTJ6</accession>
<dbReference type="InterPro" id="IPR012338">
    <property type="entry name" value="Beta-lactam/transpept-like"/>
</dbReference>
<dbReference type="Pfam" id="PF02113">
    <property type="entry name" value="Peptidase_S13"/>
    <property type="match status" value="2"/>
</dbReference>
<comment type="similarity">
    <text evidence="1">Belongs to the peptidase S13 family.</text>
</comment>
<dbReference type="PRINTS" id="PR00922">
    <property type="entry name" value="DADACBPTASE3"/>
</dbReference>